<evidence type="ECO:0000256" key="6">
    <source>
        <dbReference type="ARBA" id="ARBA00022683"/>
    </source>
</evidence>
<dbReference type="KEGG" id="vah:G7081_06785"/>
<evidence type="ECO:0000256" key="5">
    <source>
        <dbReference type="ARBA" id="ARBA00022679"/>
    </source>
</evidence>
<dbReference type="PROSITE" id="PS51093">
    <property type="entry name" value="PTS_EIIA_TYPE_1"/>
    <property type="match status" value="1"/>
</dbReference>
<dbReference type="AlphaFoldDB" id="A0A6G8APC3"/>
<feature type="domain" description="PTS EIIA type-1" evidence="8">
    <location>
        <begin position="30"/>
        <end position="134"/>
    </location>
</feature>
<reference evidence="9 10" key="1">
    <citation type="submission" date="2020-03" db="EMBL/GenBank/DDBJ databases">
        <title>Vagococcus sp. nov., isolated from beetles.</title>
        <authorList>
            <person name="Hyun D.-W."/>
            <person name="Bae J.-W."/>
        </authorList>
    </citation>
    <scope>NUCLEOTIDE SEQUENCE [LARGE SCALE GENOMIC DNA]</scope>
    <source>
        <strain evidence="9 10">HDW17A</strain>
    </source>
</reference>
<proteinExistence type="predicted"/>
<dbReference type="EMBL" id="CP049886">
    <property type="protein sequence ID" value="QIL46792.1"/>
    <property type="molecule type" value="Genomic_DNA"/>
</dbReference>
<name>A0A6G8APC3_9ENTE</name>
<evidence type="ECO:0000256" key="7">
    <source>
        <dbReference type="ARBA" id="ARBA00022777"/>
    </source>
</evidence>
<keyword evidence="3" id="KW-0813">Transport</keyword>
<dbReference type="FunFam" id="2.70.70.10:FF:000001">
    <property type="entry name" value="PTS system glucose-specific IIA component"/>
    <property type="match status" value="1"/>
</dbReference>
<protein>
    <submittedName>
        <fullName evidence="9">PTS glucose transporter subunit IIA</fullName>
    </submittedName>
</protein>
<dbReference type="InterPro" id="IPR001127">
    <property type="entry name" value="PTS_EIIA_1_perm"/>
</dbReference>
<dbReference type="PROSITE" id="PS00371">
    <property type="entry name" value="PTS_EIIA_TYPE_1_HIS"/>
    <property type="match status" value="1"/>
</dbReference>
<evidence type="ECO:0000256" key="1">
    <source>
        <dbReference type="ARBA" id="ARBA00004496"/>
    </source>
</evidence>
<dbReference type="PANTHER" id="PTHR45008">
    <property type="entry name" value="PTS SYSTEM GLUCOSE-SPECIFIC EIIA COMPONENT"/>
    <property type="match status" value="1"/>
</dbReference>
<dbReference type="GO" id="GO:0016301">
    <property type="term" value="F:kinase activity"/>
    <property type="evidence" value="ECO:0007669"/>
    <property type="project" value="UniProtKB-KW"/>
</dbReference>
<evidence type="ECO:0000256" key="2">
    <source>
        <dbReference type="ARBA" id="ARBA00004651"/>
    </source>
</evidence>
<keyword evidence="4 9" id="KW-0762">Sugar transport</keyword>
<dbReference type="Pfam" id="PF00358">
    <property type="entry name" value="PTS_EIIA_1"/>
    <property type="match status" value="1"/>
</dbReference>
<dbReference type="InterPro" id="IPR050890">
    <property type="entry name" value="PTS_EIIA_component"/>
</dbReference>
<keyword evidence="5" id="KW-0808">Transferase</keyword>
<dbReference type="Proteomes" id="UP000500890">
    <property type="component" value="Chromosome"/>
</dbReference>
<dbReference type="GO" id="GO:0009401">
    <property type="term" value="P:phosphoenolpyruvate-dependent sugar phosphotransferase system"/>
    <property type="evidence" value="ECO:0007669"/>
    <property type="project" value="UniProtKB-KW"/>
</dbReference>
<organism evidence="9 10">
    <name type="scientific">Vagococcus coleopterorum</name>
    <dbReference type="NCBI Taxonomy" id="2714946"/>
    <lineage>
        <taxon>Bacteria</taxon>
        <taxon>Bacillati</taxon>
        <taxon>Bacillota</taxon>
        <taxon>Bacilli</taxon>
        <taxon>Lactobacillales</taxon>
        <taxon>Enterococcaceae</taxon>
        <taxon>Vagococcus</taxon>
    </lineage>
</organism>
<dbReference type="GO" id="GO:0005737">
    <property type="term" value="C:cytoplasm"/>
    <property type="evidence" value="ECO:0007669"/>
    <property type="project" value="UniProtKB-SubCell"/>
</dbReference>
<dbReference type="GO" id="GO:0005886">
    <property type="term" value="C:plasma membrane"/>
    <property type="evidence" value="ECO:0007669"/>
    <property type="project" value="UniProtKB-SubCell"/>
</dbReference>
<keyword evidence="6" id="KW-0598">Phosphotransferase system</keyword>
<evidence type="ECO:0000313" key="10">
    <source>
        <dbReference type="Proteomes" id="UP000500890"/>
    </source>
</evidence>
<dbReference type="InterPro" id="IPR011055">
    <property type="entry name" value="Dup_hybrid_motif"/>
</dbReference>
<evidence type="ECO:0000256" key="4">
    <source>
        <dbReference type="ARBA" id="ARBA00022597"/>
    </source>
</evidence>
<keyword evidence="7" id="KW-0418">Kinase</keyword>
<evidence type="ECO:0000313" key="9">
    <source>
        <dbReference type="EMBL" id="QIL46792.1"/>
    </source>
</evidence>
<dbReference type="NCBIfam" id="TIGR00830">
    <property type="entry name" value="PTBA"/>
    <property type="match status" value="1"/>
</dbReference>
<dbReference type="SUPFAM" id="SSF51261">
    <property type="entry name" value="Duplicated hybrid motif"/>
    <property type="match status" value="1"/>
</dbReference>
<accession>A0A6G8APC3</accession>
<dbReference type="PANTHER" id="PTHR45008:SF1">
    <property type="entry name" value="PTS SYSTEM GLUCOSE-SPECIFIC EIIA COMPONENT"/>
    <property type="match status" value="1"/>
</dbReference>
<evidence type="ECO:0000259" key="8">
    <source>
        <dbReference type="PROSITE" id="PS51093"/>
    </source>
</evidence>
<comment type="subcellular location">
    <subcellularLocation>
        <location evidence="2">Cell membrane</location>
        <topology evidence="2">Multi-pass membrane protein</topology>
    </subcellularLocation>
    <subcellularLocation>
        <location evidence="1">Cytoplasm</location>
    </subcellularLocation>
</comment>
<gene>
    <name evidence="9" type="ORF">G7081_06785</name>
</gene>
<dbReference type="Gene3D" id="2.70.70.10">
    <property type="entry name" value="Glucose Permease (Domain IIA)"/>
    <property type="match status" value="1"/>
</dbReference>
<evidence type="ECO:0000256" key="3">
    <source>
        <dbReference type="ARBA" id="ARBA00022448"/>
    </source>
</evidence>
<dbReference type="RefSeq" id="WP_166008180.1">
    <property type="nucleotide sequence ID" value="NZ_CP049886.1"/>
</dbReference>
<sequence length="162" mass="17155">MFNFLKKKNTVDAFHSVANGTLIPMSSVEDQVFSAKMLGDGFAVRPTDNNVFAPVAGTVTSVFPTQHAISITTDSGLEVLVHMGLETVALDGVPFNVLVSEGQVVTPETQLATMDLEELKKTETLSTIVVAITNMDKVASMTDATEQAIAASAPVLEVTPTK</sequence>
<keyword evidence="10" id="KW-1185">Reference proteome</keyword>